<name>A0A7J9B2J9_9ROSI</name>
<dbReference type="EMBL" id="JABEZV010445154">
    <property type="protein sequence ID" value="MBA0730443.1"/>
    <property type="molecule type" value="Genomic_DNA"/>
</dbReference>
<accession>A0A7J9B2J9</accession>
<proteinExistence type="predicted"/>
<protein>
    <submittedName>
        <fullName evidence="2">Uncharacterized protein</fullName>
    </submittedName>
</protein>
<keyword evidence="1" id="KW-0175">Coiled coil</keyword>
<keyword evidence="3" id="KW-1185">Reference proteome</keyword>
<evidence type="ECO:0000313" key="3">
    <source>
        <dbReference type="Proteomes" id="UP000593574"/>
    </source>
</evidence>
<dbReference type="AlphaFoldDB" id="A0A7J9B2J9"/>
<evidence type="ECO:0000313" key="2">
    <source>
        <dbReference type="EMBL" id="MBA0730443.1"/>
    </source>
</evidence>
<comment type="caution">
    <text evidence="2">The sequence shown here is derived from an EMBL/GenBank/DDBJ whole genome shotgun (WGS) entry which is preliminary data.</text>
</comment>
<reference evidence="2 3" key="1">
    <citation type="journal article" date="2019" name="Genome Biol. Evol.">
        <title>Insights into the evolution of the New World diploid cottons (Gossypium, subgenus Houzingenia) based on genome sequencing.</title>
        <authorList>
            <person name="Grover C.E."/>
            <person name="Arick M.A. 2nd"/>
            <person name="Thrash A."/>
            <person name="Conover J.L."/>
            <person name="Sanders W.S."/>
            <person name="Peterson D.G."/>
            <person name="Frelichowski J.E."/>
            <person name="Scheffler J.A."/>
            <person name="Scheffler B.E."/>
            <person name="Wendel J.F."/>
        </authorList>
    </citation>
    <scope>NUCLEOTIDE SEQUENCE [LARGE SCALE GENOMIC DNA]</scope>
    <source>
        <strain evidence="2">4</strain>
        <tissue evidence="2">Leaf</tissue>
    </source>
</reference>
<evidence type="ECO:0000256" key="1">
    <source>
        <dbReference type="SAM" id="Coils"/>
    </source>
</evidence>
<organism evidence="2 3">
    <name type="scientific">Gossypium laxum</name>
    <dbReference type="NCBI Taxonomy" id="34288"/>
    <lineage>
        <taxon>Eukaryota</taxon>
        <taxon>Viridiplantae</taxon>
        <taxon>Streptophyta</taxon>
        <taxon>Embryophyta</taxon>
        <taxon>Tracheophyta</taxon>
        <taxon>Spermatophyta</taxon>
        <taxon>Magnoliopsida</taxon>
        <taxon>eudicotyledons</taxon>
        <taxon>Gunneridae</taxon>
        <taxon>Pentapetalae</taxon>
        <taxon>rosids</taxon>
        <taxon>malvids</taxon>
        <taxon>Malvales</taxon>
        <taxon>Malvaceae</taxon>
        <taxon>Malvoideae</taxon>
        <taxon>Gossypium</taxon>
    </lineage>
</organism>
<feature type="coiled-coil region" evidence="1">
    <location>
        <begin position="31"/>
        <end position="91"/>
    </location>
</feature>
<gene>
    <name evidence="2" type="ORF">Golax_025693</name>
</gene>
<sequence>MKTDYKRLRLLIRTVGLGKTSEQWREEIQEENDKEDRVIELERSLRQYQNRNSAIELKASLSKIEKMKKRIKELETALRNYEIQIEYLEANESHNNEQLHYL</sequence>
<dbReference type="Proteomes" id="UP000593574">
    <property type="component" value="Unassembled WGS sequence"/>
</dbReference>